<gene>
    <name evidence="1" type="ORF">SWZG_00269</name>
</gene>
<sequence>MSDFFDSEIIQEELSEINEMQEKIYESFITFGNMSREQKLEHVEILTNLLEKQQVMYTRLSLSDDPKAIEMRDNLRKSVSSMGFPPETDMLTLFSSMNATIKSLKDYIED</sequence>
<dbReference type="EMBL" id="HQ633071">
    <property type="protein sequence ID" value="AGH31774.1"/>
    <property type="molecule type" value="Genomic_DNA"/>
</dbReference>
<dbReference type="KEGG" id="vg:15011183"/>
<organism evidence="1 2">
    <name type="scientific">Synechococcus phage S-SKS1</name>
    <dbReference type="NCBI Taxonomy" id="754042"/>
    <lineage>
        <taxon>Viruses</taxon>
        <taxon>Duplodnaviria</taxon>
        <taxon>Heunggongvirae</taxon>
        <taxon>Uroviricota</taxon>
        <taxon>Caudoviricetes</taxon>
        <taxon>Llyrvirus</taxon>
        <taxon>Llyrvirus SSKS1</taxon>
    </lineage>
</organism>
<dbReference type="Pfam" id="PF08855">
    <property type="entry name" value="DUF1825"/>
    <property type="match status" value="1"/>
</dbReference>
<dbReference type="RefSeq" id="YP_007674626.1">
    <property type="nucleotide sequence ID" value="NC_020851.1"/>
</dbReference>
<dbReference type="OrthoDB" id="19711at10239"/>
<dbReference type="GeneID" id="15011183"/>
<keyword evidence="2" id="KW-1185">Reference proteome</keyword>
<accession>M4QTP9</accession>
<evidence type="ECO:0000313" key="1">
    <source>
        <dbReference type="EMBL" id="AGH31774.1"/>
    </source>
</evidence>
<evidence type="ECO:0000313" key="2">
    <source>
        <dbReference type="Proteomes" id="UP000201252"/>
    </source>
</evidence>
<dbReference type="InterPro" id="IPR014954">
    <property type="entry name" value="DUF1825"/>
</dbReference>
<name>M4QTP9_9CAUD</name>
<reference evidence="1 2" key="1">
    <citation type="submission" date="2010-10" db="EMBL/GenBank/DDBJ databases">
        <title>The Genome Sequence of Synechococcus phage S-SKS1.</title>
        <authorList>
            <consortium name="The Broad Institute Genome Sequencing Platform"/>
            <person name="Henn M.R."/>
            <person name="Clokie M."/>
            <person name="Levin J."/>
            <person name="Malboeuf C."/>
            <person name="Casali M."/>
            <person name="Russ C."/>
            <person name="Lennon N."/>
            <person name="Chapman S.B."/>
            <person name="Erlich R."/>
            <person name="Young S.K."/>
            <person name="Yandava C."/>
            <person name="Zeng Q."/>
            <person name="Alvarado L."/>
            <person name="Anderson S."/>
            <person name="Berlin A."/>
            <person name="Chen Z."/>
            <person name="Freedman E."/>
            <person name="Gellesch M."/>
            <person name="Goldberg J."/>
            <person name="Green L."/>
            <person name="Griggs A."/>
            <person name="Gujja S."/>
            <person name="Heilman E.R."/>
            <person name="Heiman D."/>
            <person name="Hollinger A."/>
            <person name="Howarth C."/>
            <person name="Larson L."/>
            <person name="Mehta T."/>
            <person name="Pearson M."/>
            <person name="Roberts A."/>
            <person name="Ryan E."/>
            <person name="Saif S."/>
            <person name="Shea T."/>
            <person name="Shenoy N."/>
            <person name="Sisk P."/>
            <person name="Stolte C."/>
            <person name="Sykes S."/>
            <person name="White J."/>
            <person name="Haas B."/>
            <person name="Nusbaum C."/>
            <person name="Birren B."/>
        </authorList>
    </citation>
    <scope>NUCLEOTIDE SEQUENCE [LARGE SCALE GENOMIC DNA]</scope>
</reference>
<dbReference type="Proteomes" id="UP000201252">
    <property type="component" value="Segment"/>
</dbReference>
<protein>
    <recommendedName>
        <fullName evidence="3">DUF1825 domain-containing protein</fullName>
    </recommendedName>
</protein>
<evidence type="ECO:0008006" key="3">
    <source>
        <dbReference type="Google" id="ProtNLM"/>
    </source>
</evidence>
<proteinExistence type="predicted"/>